<dbReference type="EMBL" id="JAUUTP010000032">
    <property type="protein sequence ID" value="MDP1421045.1"/>
    <property type="molecule type" value="Genomic_DNA"/>
</dbReference>
<evidence type="ECO:0000313" key="2">
    <source>
        <dbReference type="Proteomes" id="UP001178277"/>
    </source>
</evidence>
<name>A0AA90NVQ0_9BACI</name>
<organism evidence="1 2">
    <name type="scientific">Peribacillus simplex</name>
    <dbReference type="NCBI Taxonomy" id="1478"/>
    <lineage>
        <taxon>Bacteria</taxon>
        <taxon>Bacillati</taxon>
        <taxon>Bacillota</taxon>
        <taxon>Bacilli</taxon>
        <taxon>Bacillales</taxon>
        <taxon>Bacillaceae</taxon>
        <taxon>Peribacillus</taxon>
    </lineage>
</organism>
<reference evidence="1" key="1">
    <citation type="submission" date="2023-07" db="EMBL/GenBank/DDBJ databases">
        <title>Murine gut Bacillus species.</title>
        <authorList>
            <person name="Gutman E."/>
            <person name="Hashuel R."/>
            <person name="Litvak Y."/>
        </authorList>
    </citation>
    <scope>NUCLEOTIDE SEQUENCE</scope>
    <source>
        <strain evidence="1">RU283</strain>
    </source>
</reference>
<dbReference type="Proteomes" id="UP001178277">
    <property type="component" value="Unassembled WGS sequence"/>
</dbReference>
<comment type="caution">
    <text evidence="1">The sequence shown here is derived from an EMBL/GenBank/DDBJ whole genome shotgun (WGS) entry which is preliminary data.</text>
</comment>
<proteinExistence type="predicted"/>
<sequence>MNTRIAVIGSTEFIERIESITSEIAEIDFDAYVYQKPTEAGMLIKTLKPCDAVLFSGALPYYFSKKYHEHLPIPAFYLAQDEMSVASSLLSVLYHKKISPHRISVDVSNASIVTNVLTDLEIETDSSYIIDYQEMLNDSFDSSRITSYHHELWKDGFIDLALTSIHSVFDQLQLIGVPAMRMVDPRSSILKALQDIKAHTDLFKSRSSQIAVCYVISEEANAHELVDDLAHEIQASVQLLEDCHFILYSTRGDIESLIKKNGLNHFFAKFKKKSKIGFGYGSTIMDADRHAKIALGFAEKHNEYKCGYILTEDKELLGPFPQQTKQQRLKNDHPELLQVAKQTKLSPANISKIIQFSHSRQSVQFTAAELEDYLQVTRRTTERILKKLSDHGHVIIVGEEMTYSKGRPRAVYELNLPVY</sequence>
<evidence type="ECO:0000313" key="1">
    <source>
        <dbReference type="EMBL" id="MDP1421045.1"/>
    </source>
</evidence>
<dbReference type="RefSeq" id="WP_305162116.1">
    <property type="nucleotide sequence ID" value="NZ_JAUUTP010000032.1"/>
</dbReference>
<dbReference type="AlphaFoldDB" id="A0AA90NVQ0"/>
<protein>
    <submittedName>
        <fullName evidence="1">Transcriptional regulator</fullName>
    </submittedName>
</protein>
<accession>A0AA90NVQ0</accession>
<gene>
    <name evidence="1" type="ORF">Q8G35_22345</name>
</gene>